<feature type="region of interest" description="Disordered" evidence="4">
    <location>
        <begin position="1"/>
        <end position="21"/>
    </location>
</feature>
<evidence type="ECO:0000256" key="4">
    <source>
        <dbReference type="SAM" id="MobiDB-lite"/>
    </source>
</evidence>
<evidence type="ECO:0000256" key="2">
    <source>
        <dbReference type="ARBA" id="ARBA00023043"/>
    </source>
</evidence>
<dbReference type="InterPro" id="IPR036770">
    <property type="entry name" value="Ankyrin_rpt-contain_sf"/>
</dbReference>
<evidence type="ECO:0008006" key="7">
    <source>
        <dbReference type="Google" id="ProtNLM"/>
    </source>
</evidence>
<evidence type="ECO:0000313" key="5">
    <source>
        <dbReference type="EMBL" id="KAF7552402.1"/>
    </source>
</evidence>
<organism evidence="5 6">
    <name type="scientific">Cylindrodendrum hubeiense</name>
    <dbReference type="NCBI Taxonomy" id="595255"/>
    <lineage>
        <taxon>Eukaryota</taxon>
        <taxon>Fungi</taxon>
        <taxon>Dikarya</taxon>
        <taxon>Ascomycota</taxon>
        <taxon>Pezizomycotina</taxon>
        <taxon>Sordariomycetes</taxon>
        <taxon>Hypocreomycetidae</taxon>
        <taxon>Hypocreales</taxon>
        <taxon>Nectriaceae</taxon>
        <taxon>Cylindrodendrum</taxon>
    </lineage>
</organism>
<evidence type="ECO:0000256" key="1">
    <source>
        <dbReference type="ARBA" id="ARBA00022737"/>
    </source>
</evidence>
<dbReference type="Proteomes" id="UP000722485">
    <property type="component" value="Unassembled WGS sequence"/>
</dbReference>
<keyword evidence="6" id="KW-1185">Reference proteome</keyword>
<accession>A0A9P5HCZ0</accession>
<dbReference type="Pfam" id="PF12796">
    <property type="entry name" value="Ank_2"/>
    <property type="match status" value="2"/>
</dbReference>
<dbReference type="SUPFAM" id="SSF48403">
    <property type="entry name" value="Ankyrin repeat"/>
    <property type="match status" value="1"/>
</dbReference>
<feature type="repeat" description="ANK" evidence="3">
    <location>
        <begin position="341"/>
        <end position="373"/>
    </location>
</feature>
<reference evidence="5" key="1">
    <citation type="submission" date="2020-03" db="EMBL/GenBank/DDBJ databases">
        <title>Draft Genome Sequence of Cylindrodendrum hubeiense.</title>
        <authorList>
            <person name="Buettner E."/>
            <person name="Kellner H."/>
        </authorList>
    </citation>
    <scope>NUCLEOTIDE SEQUENCE</scope>
    <source>
        <strain evidence="5">IHI 201604</strain>
    </source>
</reference>
<dbReference type="Gene3D" id="1.25.40.20">
    <property type="entry name" value="Ankyrin repeat-containing domain"/>
    <property type="match status" value="2"/>
</dbReference>
<dbReference type="PROSITE" id="PS50297">
    <property type="entry name" value="ANK_REP_REGION"/>
    <property type="match status" value="3"/>
</dbReference>
<dbReference type="PANTHER" id="PTHR24198:SF165">
    <property type="entry name" value="ANKYRIN REPEAT-CONTAINING PROTEIN-RELATED"/>
    <property type="match status" value="1"/>
</dbReference>
<dbReference type="PANTHER" id="PTHR24198">
    <property type="entry name" value="ANKYRIN REPEAT AND PROTEIN KINASE DOMAIN-CONTAINING PROTEIN"/>
    <property type="match status" value="1"/>
</dbReference>
<name>A0A9P5HCZ0_9HYPO</name>
<comment type="caution">
    <text evidence="5">The sequence shown here is derived from an EMBL/GenBank/DDBJ whole genome shotgun (WGS) entry which is preliminary data.</text>
</comment>
<feature type="repeat" description="ANK" evidence="3">
    <location>
        <begin position="411"/>
        <end position="443"/>
    </location>
</feature>
<dbReference type="OrthoDB" id="539213at2759"/>
<sequence>MLSAALAAGGDPDEKDQNGNTALQCALHHPDLGMEAEVKEKMDEDMDGETDEKRKREIKEEMKMEIEEDFSRACSAARLLIENGANLFGGEVISAILLGDWELVKLFLSHGGTLKETDENGMSAFEAAILSRNPQILDIVIEELLDCYDAGALCAAIVTEMDSIIDRILTKRPPQAQSNFLEATAIGLAAKRGDLSILRKVLEFLPDSNTALVPLTTGSSKSYEQGAVTQIHTKWYWRTSRCFKGSPLAIAIMGGIDGGCEELLRRGYRADRLTWNIVSEANDLDMAQILVRYNQRFENNTAEHGIRSPLAHPILRRNKELVHLFLEAGANVNEHNQDIWYGRSPLQWAVEVGDLDIMDCLLKAGADVNAPPAFIGGGTALQLAAIQGHIGVAKHLLDLGANINALPSRQHGRTALEGAAERGRLDMLQLLIHHGDQTRRFESDQYARSIDLATSEGHHTVAELLQRCRGRFEEEGGLRGQGESLSDEERDLARDTISVVDEEQSLAEEGQSLTEAEGLVEALSWEWDMLIDFSAEGGLNAEDDNRKVGDAIAGNCQTHQVNPEIGQDDLVLDDFSLSLGELSCKGGSDGYLNDLTEGIRQHMEVDTEIAQGDPVLDDFSLWLGDDGGYLDDVTEESRQTNGMDLDVTQGDLLVDDLSIWLGEYSSMVGDMPVEDNQTNEVGAEFCTG</sequence>
<protein>
    <recommendedName>
        <fullName evidence="7">Ankyrin</fullName>
    </recommendedName>
</protein>
<keyword evidence="1" id="KW-0677">Repeat</keyword>
<dbReference type="PROSITE" id="PS50088">
    <property type="entry name" value="ANK_REPEAT"/>
    <property type="match status" value="3"/>
</dbReference>
<dbReference type="AlphaFoldDB" id="A0A9P5HCZ0"/>
<evidence type="ECO:0000313" key="6">
    <source>
        <dbReference type="Proteomes" id="UP000722485"/>
    </source>
</evidence>
<gene>
    <name evidence="5" type="ORF">G7Z17_g4370</name>
</gene>
<keyword evidence="2 3" id="KW-0040">ANK repeat</keyword>
<evidence type="ECO:0000256" key="3">
    <source>
        <dbReference type="PROSITE-ProRule" id="PRU00023"/>
    </source>
</evidence>
<dbReference type="EMBL" id="JAANBB010000061">
    <property type="protein sequence ID" value="KAF7552402.1"/>
    <property type="molecule type" value="Genomic_DNA"/>
</dbReference>
<dbReference type="InterPro" id="IPR002110">
    <property type="entry name" value="Ankyrin_rpt"/>
</dbReference>
<feature type="repeat" description="ANK" evidence="3">
    <location>
        <begin position="376"/>
        <end position="408"/>
    </location>
</feature>
<dbReference type="SMART" id="SM00248">
    <property type="entry name" value="ANK"/>
    <property type="match status" value="6"/>
</dbReference>
<proteinExistence type="predicted"/>